<protein>
    <recommendedName>
        <fullName evidence="3">Nuclease SbcCD subunit C</fullName>
    </recommendedName>
</protein>
<proteinExistence type="inferred from homology"/>
<dbReference type="Proteomes" id="UP000077020">
    <property type="component" value="Unassembled WGS sequence"/>
</dbReference>
<feature type="coiled-coil region" evidence="4">
    <location>
        <begin position="480"/>
        <end position="534"/>
    </location>
</feature>
<dbReference type="Gene3D" id="3.40.50.300">
    <property type="entry name" value="P-loop containing nucleotide triphosphate hydrolases"/>
    <property type="match status" value="1"/>
</dbReference>
<gene>
    <name evidence="6" type="ordered locus">CLJU_c31640</name>
    <name evidence="7" type="ORF">WX45_01757</name>
</gene>
<dbReference type="STRING" id="748727.CLJU_c31640"/>
<dbReference type="HOGENOM" id="CLU_026083_2_0_9"/>
<reference evidence="6" key="1">
    <citation type="submission" date="2009-07" db="EMBL/GenBank/DDBJ databases">
        <authorList>
            <person name="Koepke M."/>
            <person name="Hujer S."/>
            <person name="Held C."/>
            <person name="Wiezer A."/>
            <person name="Liesegang H."/>
            <person name="Ehrenreich A."/>
            <person name="Gottschalk G."/>
            <person name="Duerre P."/>
        </authorList>
    </citation>
    <scope>NUCLEOTIDE SEQUENCE</scope>
    <source>
        <strain evidence="6">DSM 13528</strain>
    </source>
</reference>
<feature type="coiled-coil region" evidence="4">
    <location>
        <begin position="406"/>
        <end position="447"/>
    </location>
</feature>
<comment type="subunit">
    <text evidence="2">Heterodimer of SbcC and SbcD.</text>
</comment>
<dbReference type="EMBL" id="LITS01000001">
    <property type="protein sequence ID" value="OAA89918.1"/>
    <property type="molecule type" value="Genomic_DNA"/>
</dbReference>
<reference evidence="6 8" key="2">
    <citation type="journal article" date="2010" name="Proc. Natl. Acad. Sci. U.S.A.">
        <title>Clostridium ljungdahlii represents a microbial production platform based on syngas.</title>
        <authorList>
            <person name="Kopke M."/>
            <person name="Held C."/>
            <person name="Hujer S."/>
            <person name="Liesegang H."/>
            <person name="Wiezer A."/>
            <person name="Wollherr A."/>
            <person name="Ehrenreich A."/>
            <person name="Liebl W."/>
            <person name="Gottschalk G."/>
            <person name="Durre P."/>
        </authorList>
    </citation>
    <scope>NUCLEOTIDE SEQUENCE [LARGE SCALE GENOMIC DNA]</scope>
    <source>
        <strain evidence="8">ATCC 55383 / DSM 13528 / PETC</strain>
        <strain evidence="6">DSM 13528</strain>
    </source>
</reference>
<name>D8GQQ7_CLOLD</name>
<keyword evidence="9" id="KW-1185">Reference proteome</keyword>
<dbReference type="Proteomes" id="UP000001656">
    <property type="component" value="Chromosome"/>
</dbReference>
<dbReference type="OrthoDB" id="1698838at2"/>
<comment type="similarity">
    <text evidence="1">Belongs to the SMC family. SbcC subfamily.</text>
</comment>
<evidence type="ECO:0000313" key="6">
    <source>
        <dbReference type="EMBL" id="ADK16212.1"/>
    </source>
</evidence>
<dbReference type="Gene3D" id="1.10.287.1490">
    <property type="match status" value="1"/>
</dbReference>
<dbReference type="GO" id="GO:0016887">
    <property type="term" value="F:ATP hydrolysis activity"/>
    <property type="evidence" value="ECO:0007669"/>
    <property type="project" value="InterPro"/>
</dbReference>
<dbReference type="Pfam" id="PF13476">
    <property type="entry name" value="AAA_23"/>
    <property type="match status" value="1"/>
</dbReference>
<dbReference type="InterPro" id="IPR027417">
    <property type="entry name" value="P-loop_NTPase"/>
</dbReference>
<evidence type="ECO:0000259" key="5">
    <source>
        <dbReference type="Pfam" id="PF13476"/>
    </source>
</evidence>
<reference evidence="7 9" key="3">
    <citation type="journal article" date="2016" name="Biotechnol. Bioeng.">
        <title>Traits of selected Clostridium strains for syngas fermentation to ethanol.</title>
        <authorList>
            <person name="Martin M.E."/>
            <person name="Richter H."/>
            <person name="Saha S."/>
            <person name="Angenent L.T."/>
        </authorList>
    </citation>
    <scope>NUCLEOTIDE SEQUENCE [LARGE SCALE GENOMIC DNA]</scope>
    <source>
        <strain evidence="7 9">PETC</strain>
    </source>
</reference>
<evidence type="ECO:0000313" key="8">
    <source>
        <dbReference type="Proteomes" id="UP000001656"/>
    </source>
</evidence>
<feature type="domain" description="Rad50/SbcC-type AAA" evidence="5">
    <location>
        <begin position="10"/>
        <end position="256"/>
    </location>
</feature>
<organism evidence="6 8">
    <name type="scientific">Clostridium ljungdahlii (strain ATCC 55383 / DSM 13528 / PETC)</name>
    <dbReference type="NCBI Taxonomy" id="748727"/>
    <lineage>
        <taxon>Bacteria</taxon>
        <taxon>Bacillati</taxon>
        <taxon>Bacillota</taxon>
        <taxon>Clostridia</taxon>
        <taxon>Eubacteriales</taxon>
        <taxon>Clostridiaceae</taxon>
        <taxon>Clostridium</taxon>
    </lineage>
</organism>
<evidence type="ECO:0000256" key="1">
    <source>
        <dbReference type="ARBA" id="ARBA00006930"/>
    </source>
</evidence>
<keyword evidence="4" id="KW-0175">Coiled coil</keyword>
<evidence type="ECO:0000256" key="3">
    <source>
        <dbReference type="ARBA" id="ARBA00013368"/>
    </source>
</evidence>
<dbReference type="GO" id="GO:0006302">
    <property type="term" value="P:double-strand break repair"/>
    <property type="evidence" value="ECO:0007669"/>
    <property type="project" value="InterPro"/>
</dbReference>
<sequence>MSNRIVLKGLYLKNFKGIKELDIDFENTTNIYGDNGTGKTTVFDAFAWLLFDKDSQNISKFDVQPLDKSNNIIHRIDTEVTGSLEIDGVKTVLRKILKEKWVKPKGKPESELKGVTTTYYIDDVPKKQGEYKEKINSIIPEDIFKLVTNPLYFSTNMKWQDRKKILMDIIGELTDENVIDSKKDLKPLKDLLGNKSIEELKKSINASRKKLIKDRESIQPRIDELNMAVKDDINFQQLEVKKQEIVSKINNIEEQLIDKSKINDEVFKKKDKLYGFKSKLKDIERDELRKSGSGKDKIAEELYSITGEIADIKFHVKSIESEKNNNLNLIKTLETDVKNLRKEWYEENNKSFELPEDARICPLCKRPFDDEDVEKHKQELEENFKQNKSKVLKEITRKGSNKADEIEKHKKKISENESELEGLLKKLDDFNNKKDELQSKFDNFKAVVDLNSNKEYQNTLKQIEALETELSRPIEKDSQVDILKEKKQNLQMELEHINQDLKYEEINDRTNARIKELQDKEKALAQQIADLEKQDFMCDEFIKTKVKLMESSINSKFKYVKFRFFKAQVNGGIEEDCEPLIDGVPFSTNLNSGARINAGIDIINTLSNHYEIKAPIFIDNRESTTRLIDTESQIINLVVSGMDKKLRVENSSEVEETELAG</sequence>
<dbReference type="eggNOG" id="COG1196">
    <property type="taxonomic scope" value="Bacteria"/>
</dbReference>
<dbReference type="EMBL" id="CP001666">
    <property type="protein sequence ID" value="ADK16212.1"/>
    <property type="molecule type" value="Genomic_DNA"/>
</dbReference>
<dbReference type="KEGG" id="clj:CLJU_c31640"/>
<evidence type="ECO:0000256" key="2">
    <source>
        <dbReference type="ARBA" id="ARBA00011322"/>
    </source>
</evidence>
<dbReference type="PATRIC" id="fig|748727.19.peg.543"/>
<evidence type="ECO:0000313" key="9">
    <source>
        <dbReference type="Proteomes" id="UP000077020"/>
    </source>
</evidence>
<accession>D8GQQ7</accession>
<dbReference type="AlphaFoldDB" id="D8GQQ7"/>
<dbReference type="PANTHER" id="PTHR32114:SF2">
    <property type="entry name" value="ABC TRANSPORTER ABCH.3"/>
    <property type="match status" value="1"/>
</dbReference>
<dbReference type="SUPFAM" id="SSF75712">
    <property type="entry name" value="Rad50 coiled-coil Zn hook"/>
    <property type="match status" value="1"/>
</dbReference>
<evidence type="ECO:0000256" key="4">
    <source>
        <dbReference type="SAM" id="Coils"/>
    </source>
</evidence>
<evidence type="ECO:0000313" key="7">
    <source>
        <dbReference type="EMBL" id="OAA89918.1"/>
    </source>
</evidence>
<dbReference type="PANTHER" id="PTHR32114">
    <property type="entry name" value="ABC TRANSPORTER ABCH.3"/>
    <property type="match status" value="1"/>
</dbReference>
<dbReference type="RefSeq" id="WP_013239795.1">
    <property type="nucleotide sequence ID" value="NC_014328.1"/>
</dbReference>
<dbReference type="InterPro" id="IPR038729">
    <property type="entry name" value="Rad50/SbcC_AAA"/>
</dbReference>
<dbReference type="SUPFAM" id="SSF52540">
    <property type="entry name" value="P-loop containing nucleoside triphosphate hydrolases"/>
    <property type="match status" value="1"/>
</dbReference>